<comment type="subcellular location">
    <subcellularLocation>
        <location evidence="1">Cell membrane</location>
        <topology evidence="1">Multi-pass membrane protein</topology>
    </subcellularLocation>
</comment>
<dbReference type="EMBL" id="JAFCJH010000054">
    <property type="protein sequence ID" value="MBR0800436.1"/>
    <property type="molecule type" value="Genomic_DNA"/>
</dbReference>
<feature type="compositionally biased region" description="Basic and acidic residues" evidence="7">
    <location>
        <begin position="445"/>
        <end position="455"/>
    </location>
</feature>
<dbReference type="CDD" id="cd17369">
    <property type="entry name" value="MFS_ShiA_like"/>
    <property type="match status" value="1"/>
</dbReference>
<dbReference type="SUPFAM" id="SSF103473">
    <property type="entry name" value="MFS general substrate transporter"/>
    <property type="match status" value="1"/>
</dbReference>
<dbReference type="PROSITE" id="PS00217">
    <property type="entry name" value="SUGAR_TRANSPORT_2"/>
    <property type="match status" value="1"/>
</dbReference>
<dbReference type="InterPro" id="IPR011701">
    <property type="entry name" value="MFS"/>
</dbReference>
<feature type="transmembrane region" description="Helical" evidence="8">
    <location>
        <begin position="65"/>
        <end position="92"/>
    </location>
</feature>
<dbReference type="Pfam" id="PF07690">
    <property type="entry name" value="MFS_1"/>
    <property type="match status" value="1"/>
</dbReference>
<dbReference type="InterPro" id="IPR005829">
    <property type="entry name" value="Sugar_transporter_CS"/>
</dbReference>
<keyword evidence="4 8" id="KW-0812">Transmembrane</keyword>
<dbReference type="Gene3D" id="1.20.1250.20">
    <property type="entry name" value="MFS general substrate transporter like domains"/>
    <property type="match status" value="1"/>
</dbReference>
<name>A0ABS5FUE0_9BRAD</name>
<feature type="transmembrane region" description="Helical" evidence="8">
    <location>
        <begin position="124"/>
        <end position="144"/>
    </location>
</feature>
<keyword evidence="6 8" id="KW-0472">Membrane</keyword>
<keyword evidence="2" id="KW-0813">Transport</keyword>
<evidence type="ECO:0000256" key="1">
    <source>
        <dbReference type="ARBA" id="ARBA00004651"/>
    </source>
</evidence>
<reference evidence="11" key="1">
    <citation type="journal article" date="2021" name="ISME J.">
        <title>Evolutionary origin and ecological implication of a unique nif island in free-living Bradyrhizobium lineages.</title>
        <authorList>
            <person name="Tao J."/>
        </authorList>
    </citation>
    <scope>NUCLEOTIDE SEQUENCE [LARGE SCALE GENOMIC DNA]</scope>
    <source>
        <strain evidence="11">SZCCT0434</strain>
    </source>
</reference>
<evidence type="ECO:0000313" key="10">
    <source>
        <dbReference type="EMBL" id="MBR0800436.1"/>
    </source>
</evidence>
<feature type="transmembrane region" description="Helical" evidence="8">
    <location>
        <begin position="42"/>
        <end position="59"/>
    </location>
</feature>
<dbReference type="Proteomes" id="UP001315278">
    <property type="component" value="Unassembled WGS sequence"/>
</dbReference>
<feature type="transmembrane region" description="Helical" evidence="8">
    <location>
        <begin position="390"/>
        <end position="407"/>
    </location>
</feature>
<dbReference type="PROSITE" id="PS50850">
    <property type="entry name" value="MFS"/>
    <property type="match status" value="1"/>
</dbReference>
<evidence type="ECO:0000256" key="7">
    <source>
        <dbReference type="SAM" id="MobiDB-lite"/>
    </source>
</evidence>
<evidence type="ECO:0000313" key="11">
    <source>
        <dbReference type="Proteomes" id="UP001315278"/>
    </source>
</evidence>
<feature type="transmembrane region" description="Helical" evidence="8">
    <location>
        <begin position="99"/>
        <end position="118"/>
    </location>
</feature>
<gene>
    <name evidence="10" type="ORF">JQ615_34220</name>
</gene>
<accession>A0ABS5FUE0</accession>
<keyword evidence="11" id="KW-1185">Reference proteome</keyword>
<organism evidence="10 11">
    <name type="scientific">Bradyrhizobium jicamae</name>
    <dbReference type="NCBI Taxonomy" id="280332"/>
    <lineage>
        <taxon>Bacteria</taxon>
        <taxon>Pseudomonadati</taxon>
        <taxon>Pseudomonadota</taxon>
        <taxon>Alphaproteobacteria</taxon>
        <taxon>Hyphomicrobiales</taxon>
        <taxon>Nitrobacteraceae</taxon>
        <taxon>Bradyrhizobium</taxon>
    </lineage>
</organism>
<evidence type="ECO:0000256" key="6">
    <source>
        <dbReference type="ARBA" id="ARBA00023136"/>
    </source>
</evidence>
<proteinExistence type="predicted"/>
<evidence type="ECO:0000256" key="5">
    <source>
        <dbReference type="ARBA" id="ARBA00022989"/>
    </source>
</evidence>
<dbReference type="PANTHER" id="PTHR43045">
    <property type="entry name" value="SHIKIMATE TRANSPORTER"/>
    <property type="match status" value="1"/>
</dbReference>
<protein>
    <submittedName>
        <fullName evidence="10">MHS family MFS transporter</fullName>
    </submittedName>
</protein>
<sequence length="465" mass="49603">MMPTATGALAHNNLPVNTVTVADLHRAAWASSLGSALEYYDFALYSLASALIFGPLFFPSSDPNIALLASFGTYFLGFAVRPVGGIIFGILGDRLGRKLVLLGTVVLMGIASTCIGLLPTYQTVGFWAPAMLIFLRLLQGLGAGAEQAGAAVLMTEYAPRERRGFFAALPFMGIQLGTISASVIYYILLWSVEDVTKTWLWRLPFLLSVVIIAVAIWIRISLKESPQFAKLEAKHQVSEKPLQNLLSNSMRNVLVVIGLRMGENGGSSIYQALAVSYVVSVIGLKGPIGALCLVCAACLGAITTPLAGSLTDRFGRVKVYQFCAALQLLIAFPVWWIFSLGETVSTVIAISIALSCGVWGMFGAQGALLPELFGARHRYIGVSVAREASAVIAGGIAPFVGAALISWATANLGSAKASWIPIACYLAVLTIITLVATFFTPETRGRDLEDPRDAGQEELPEENFS</sequence>
<evidence type="ECO:0000256" key="2">
    <source>
        <dbReference type="ARBA" id="ARBA00022448"/>
    </source>
</evidence>
<dbReference type="InterPro" id="IPR036259">
    <property type="entry name" value="MFS_trans_sf"/>
</dbReference>
<evidence type="ECO:0000259" key="9">
    <source>
        <dbReference type="PROSITE" id="PS50850"/>
    </source>
</evidence>
<evidence type="ECO:0000256" key="4">
    <source>
        <dbReference type="ARBA" id="ARBA00022692"/>
    </source>
</evidence>
<dbReference type="PANTHER" id="PTHR43045:SF4">
    <property type="entry name" value="TRANSPORTER YDFJ-RELATED"/>
    <property type="match status" value="1"/>
</dbReference>
<feature type="transmembrane region" description="Helical" evidence="8">
    <location>
        <begin position="419"/>
        <end position="439"/>
    </location>
</feature>
<dbReference type="InterPro" id="IPR020846">
    <property type="entry name" value="MFS_dom"/>
</dbReference>
<feature type="transmembrane region" description="Helical" evidence="8">
    <location>
        <begin position="344"/>
        <end position="369"/>
    </location>
</feature>
<comment type="caution">
    <text evidence="10">The sequence shown here is derived from an EMBL/GenBank/DDBJ whole genome shotgun (WGS) entry which is preliminary data.</text>
</comment>
<keyword evidence="3" id="KW-1003">Cell membrane</keyword>
<feature type="transmembrane region" description="Helical" evidence="8">
    <location>
        <begin position="288"/>
        <end position="307"/>
    </location>
</feature>
<feature type="transmembrane region" description="Helical" evidence="8">
    <location>
        <begin position="165"/>
        <end position="187"/>
    </location>
</feature>
<keyword evidence="5 8" id="KW-1133">Transmembrane helix</keyword>
<feature type="transmembrane region" description="Helical" evidence="8">
    <location>
        <begin position="319"/>
        <end position="338"/>
    </location>
</feature>
<feature type="compositionally biased region" description="Acidic residues" evidence="7">
    <location>
        <begin position="456"/>
        <end position="465"/>
    </location>
</feature>
<evidence type="ECO:0000256" key="3">
    <source>
        <dbReference type="ARBA" id="ARBA00022475"/>
    </source>
</evidence>
<feature type="region of interest" description="Disordered" evidence="7">
    <location>
        <begin position="445"/>
        <end position="465"/>
    </location>
</feature>
<evidence type="ECO:0000256" key="8">
    <source>
        <dbReference type="SAM" id="Phobius"/>
    </source>
</evidence>
<feature type="transmembrane region" description="Helical" evidence="8">
    <location>
        <begin position="199"/>
        <end position="220"/>
    </location>
</feature>
<feature type="domain" description="Major facilitator superfamily (MFS) profile" evidence="9">
    <location>
        <begin position="27"/>
        <end position="444"/>
    </location>
</feature>